<organism evidence="4 5">
    <name type="scientific">Lentzea aerocolonigenes</name>
    <name type="common">Lechevalieria aerocolonigenes</name>
    <name type="synonym">Saccharothrix aerocolonigenes</name>
    <dbReference type="NCBI Taxonomy" id="68170"/>
    <lineage>
        <taxon>Bacteria</taxon>
        <taxon>Bacillati</taxon>
        <taxon>Actinomycetota</taxon>
        <taxon>Actinomycetes</taxon>
        <taxon>Pseudonocardiales</taxon>
        <taxon>Pseudonocardiaceae</taxon>
        <taxon>Lentzea</taxon>
    </lineage>
</organism>
<reference evidence="4 5" key="1">
    <citation type="submission" date="2015-02" db="EMBL/GenBank/DDBJ databases">
        <authorList>
            <person name="Ju K.-S."/>
            <person name="Doroghazi J.R."/>
            <person name="Metcalf W."/>
        </authorList>
    </citation>
    <scope>NUCLEOTIDE SEQUENCE [LARGE SCALE GENOMIC DNA]</scope>
    <source>
        <strain evidence="4 5">NRRL B-16140</strain>
    </source>
</reference>
<evidence type="ECO:0000313" key="4">
    <source>
        <dbReference type="EMBL" id="KJK46352.1"/>
    </source>
</evidence>
<dbReference type="InterPro" id="IPR024498">
    <property type="entry name" value="DUF2786"/>
</dbReference>
<feature type="domain" description="DUF7168" evidence="3">
    <location>
        <begin position="83"/>
        <end position="199"/>
    </location>
</feature>
<feature type="region of interest" description="Disordered" evidence="1">
    <location>
        <begin position="240"/>
        <end position="269"/>
    </location>
</feature>
<accession>A0A0F0GWG2</accession>
<feature type="domain" description="DUF2786" evidence="2">
    <location>
        <begin position="18"/>
        <end position="57"/>
    </location>
</feature>
<name>A0A0F0GWG2_LENAE</name>
<evidence type="ECO:0000259" key="3">
    <source>
        <dbReference type="Pfam" id="PF23771"/>
    </source>
</evidence>
<dbReference type="EMBL" id="JYJG01000172">
    <property type="protein sequence ID" value="KJK46352.1"/>
    <property type="molecule type" value="Genomic_DNA"/>
</dbReference>
<dbReference type="PATRIC" id="fig|68170.10.peg.6017"/>
<gene>
    <name evidence="4" type="ORF">UK23_23850</name>
</gene>
<dbReference type="InterPro" id="IPR055592">
    <property type="entry name" value="DUF7168"/>
</dbReference>
<evidence type="ECO:0000256" key="1">
    <source>
        <dbReference type="SAM" id="MobiDB-lite"/>
    </source>
</evidence>
<proteinExistence type="predicted"/>
<dbReference type="AlphaFoldDB" id="A0A0F0GWG2"/>
<evidence type="ECO:0000259" key="2">
    <source>
        <dbReference type="Pfam" id="PF10979"/>
    </source>
</evidence>
<dbReference type="RefSeq" id="WP_045313830.1">
    <property type="nucleotide sequence ID" value="NZ_JYJG01000172.1"/>
</dbReference>
<evidence type="ECO:0000313" key="5">
    <source>
        <dbReference type="Proteomes" id="UP000033393"/>
    </source>
</evidence>
<sequence>MATTKTNKAENARNAKARMMEKVRGLLAKAEDSAATQEESQTFYAKAYELMEKYALDAAIVRHKNEEKPEATKHLRFEVSGQGWHGKGRASLVYRVAEASGCQAVTVGNVMNGKNRWVHIVGTASTVTMLELLLPSLLLQAETMGHKAAKEYMKTVRDQFDTAANANIERRVFFRSYLAAFGRGVGEKIEGTRAQAAEKVGEVGALVLVTDAERVKARFDKLFPPATIGKGRADSFGAAGAMAGRRDGRTADTGQTRVNGGKKAVTAKN</sequence>
<dbReference type="Pfam" id="PF10979">
    <property type="entry name" value="DUF2786"/>
    <property type="match status" value="1"/>
</dbReference>
<dbReference type="OrthoDB" id="3478404at2"/>
<protein>
    <submittedName>
        <fullName evidence="4">Uncharacterized protein</fullName>
    </submittedName>
</protein>
<dbReference type="Pfam" id="PF23771">
    <property type="entry name" value="DUF7168"/>
    <property type="match status" value="1"/>
</dbReference>
<keyword evidence="5" id="KW-1185">Reference proteome</keyword>
<comment type="caution">
    <text evidence="4">The sequence shown here is derived from an EMBL/GenBank/DDBJ whole genome shotgun (WGS) entry which is preliminary data.</text>
</comment>
<dbReference type="Proteomes" id="UP000033393">
    <property type="component" value="Unassembled WGS sequence"/>
</dbReference>